<feature type="compositionally biased region" description="Polar residues" evidence="10">
    <location>
        <begin position="441"/>
        <end position="457"/>
    </location>
</feature>
<dbReference type="Proteomes" id="UP001165740">
    <property type="component" value="Chromosome 1"/>
</dbReference>
<sequence length="473" mass="53893">MRDVYDLIFLEKDKPLKNQSFEHLFDEDVIFVHKFFVGVCICYIPLISISNMFVFWGIMLYPGFYNNNNIHLLSLSVADLIVGLFSLPMYVLSYMASTRELIYSHKYACLAWFSSTILGAGCSLMSLFCIALDRYIAVMWPLHYRTYVTVERTAVAMILLWIIMIVLAVLPSLGWNNYDETEQDLFLRCNFYRTLPQFYVRALVIAPSVTSIFVSTVLYVQIIFIIRRQSTVAICREMSQSAKTETIKNSKANVKVTSILMFLFILLWLPYLLIAPFKYYSYASDKFVEIFKCFALLLTFGNSLFNAMAYAFFRAEYRSVYGVMITTFPWHWSCALRDLHRSKRDSVYFLRPSDACSQDRNATMSPELIVNYDCNGPKDGEVSTEVKFDSDRSHTAVATDQEASQTQQSSDKSTATAGSGAGTKSHSSEKSYTPMSIIKSPANTSPTVQPSKGSSKHTIISAVSSFWRFQSEI</sequence>
<gene>
    <name evidence="14" type="primary">LOC106063157</name>
</gene>
<feature type="domain" description="G-protein coupled receptors family 1 profile" evidence="12">
    <location>
        <begin position="50"/>
        <end position="310"/>
    </location>
</feature>
<evidence type="ECO:0000313" key="13">
    <source>
        <dbReference type="Proteomes" id="UP001165740"/>
    </source>
</evidence>
<keyword evidence="13" id="KW-1185">Reference proteome</keyword>
<evidence type="ECO:0000256" key="4">
    <source>
        <dbReference type="ARBA" id="ARBA00022989"/>
    </source>
</evidence>
<dbReference type="PANTHER" id="PTHR24249">
    <property type="entry name" value="HISTAMINE RECEPTOR-RELATED G-PROTEIN COUPLED RECEPTOR"/>
    <property type="match status" value="1"/>
</dbReference>
<dbReference type="PRINTS" id="PR00237">
    <property type="entry name" value="GPCRRHODOPSN"/>
</dbReference>
<evidence type="ECO:0000256" key="5">
    <source>
        <dbReference type="ARBA" id="ARBA00023040"/>
    </source>
</evidence>
<dbReference type="InterPro" id="IPR050569">
    <property type="entry name" value="TAAR"/>
</dbReference>
<evidence type="ECO:0000313" key="14">
    <source>
        <dbReference type="RefSeq" id="XP_013076925.2"/>
    </source>
</evidence>
<keyword evidence="8 9" id="KW-0807">Transducer</keyword>
<keyword evidence="7 9" id="KW-0675">Receptor</keyword>
<dbReference type="InterPro" id="IPR000276">
    <property type="entry name" value="GPCR_Rhodpsn"/>
</dbReference>
<evidence type="ECO:0000256" key="8">
    <source>
        <dbReference type="ARBA" id="ARBA00023224"/>
    </source>
</evidence>
<dbReference type="GO" id="GO:0005886">
    <property type="term" value="C:plasma membrane"/>
    <property type="evidence" value="ECO:0007669"/>
    <property type="project" value="UniProtKB-SubCell"/>
</dbReference>
<evidence type="ECO:0000256" key="3">
    <source>
        <dbReference type="ARBA" id="ARBA00022692"/>
    </source>
</evidence>
<feature type="transmembrane region" description="Helical" evidence="11">
    <location>
        <begin position="198"/>
        <end position="220"/>
    </location>
</feature>
<dbReference type="GeneID" id="106063157"/>
<keyword evidence="6 11" id="KW-0472">Membrane</keyword>
<reference evidence="14" key="1">
    <citation type="submission" date="2025-08" db="UniProtKB">
        <authorList>
            <consortium name="RefSeq"/>
        </authorList>
    </citation>
    <scope>IDENTIFICATION</scope>
</reference>
<dbReference type="PANTHER" id="PTHR24249:SF372">
    <property type="entry name" value="G-PROTEIN COUPLED RECEPTORS FAMILY 1 PROFILE DOMAIN-CONTAINING PROTEIN"/>
    <property type="match status" value="1"/>
</dbReference>
<evidence type="ECO:0000256" key="7">
    <source>
        <dbReference type="ARBA" id="ARBA00023170"/>
    </source>
</evidence>
<accession>A0A9U8E7T0</accession>
<evidence type="ECO:0000256" key="6">
    <source>
        <dbReference type="ARBA" id="ARBA00023136"/>
    </source>
</evidence>
<feature type="compositionally biased region" description="Polar residues" evidence="10">
    <location>
        <begin position="396"/>
        <end position="434"/>
    </location>
</feature>
<dbReference type="Gene3D" id="1.20.1070.10">
    <property type="entry name" value="Rhodopsin 7-helix transmembrane proteins"/>
    <property type="match status" value="1"/>
</dbReference>
<dbReference type="PROSITE" id="PS00237">
    <property type="entry name" value="G_PROTEIN_RECEP_F1_1"/>
    <property type="match status" value="1"/>
</dbReference>
<dbReference type="KEGG" id="bgt:106063157"/>
<evidence type="ECO:0000256" key="10">
    <source>
        <dbReference type="SAM" id="MobiDB-lite"/>
    </source>
</evidence>
<dbReference type="RefSeq" id="XP_013076925.2">
    <property type="nucleotide sequence ID" value="XM_013221471.2"/>
</dbReference>
<evidence type="ECO:0000256" key="11">
    <source>
        <dbReference type="SAM" id="Phobius"/>
    </source>
</evidence>
<feature type="transmembrane region" description="Helical" evidence="11">
    <location>
        <begin position="70"/>
        <end position="91"/>
    </location>
</feature>
<proteinExistence type="inferred from homology"/>
<dbReference type="OMA" id="ICYIPLI"/>
<dbReference type="SUPFAM" id="SSF81321">
    <property type="entry name" value="Family A G protein-coupled receptor-like"/>
    <property type="match status" value="1"/>
</dbReference>
<feature type="region of interest" description="Disordered" evidence="10">
    <location>
        <begin position="390"/>
        <end position="457"/>
    </location>
</feature>
<keyword evidence="5 9" id="KW-0297">G-protein coupled receptor</keyword>
<keyword evidence="3 9" id="KW-0812">Transmembrane</keyword>
<dbReference type="Pfam" id="PF00001">
    <property type="entry name" value="7tm_1"/>
    <property type="match status" value="1"/>
</dbReference>
<evidence type="ECO:0000259" key="12">
    <source>
        <dbReference type="PROSITE" id="PS50262"/>
    </source>
</evidence>
<feature type="transmembrane region" description="Helical" evidence="11">
    <location>
        <begin position="35"/>
        <end position="58"/>
    </location>
</feature>
<comment type="similarity">
    <text evidence="9">Belongs to the G-protein coupled receptor 1 family.</text>
</comment>
<dbReference type="GO" id="GO:0004930">
    <property type="term" value="F:G protein-coupled receptor activity"/>
    <property type="evidence" value="ECO:0007669"/>
    <property type="project" value="UniProtKB-KW"/>
</dbReference>
<evidence type="ECO:0000256" key="2">
    <source>
        <dbReference type="ARBA" id="ARBA00022475"/>
    </source>
</evidence>
<dbReference type="OrthoDB" id="6286925at2759"/>
<dbReference type="AlphaFoldDB" id="A0A9U8E7T0"/>
<feature type="transmembrane region" description="Helical" evidence="11">
    <location>
        <begin position="111"/>
        <end position="132"/>
    </location>
</feature>
<feature type="transmembrane region" description="Helical" evidence="11">
    <location>
        <begin position="294"/>
        <end position="313"/>
    </location>
</feature>
<evidence type="ECO:0000256" key="9">
    <source>
        <dbReference type="RuleBase" id="RU000688"/>
    </source>
</evidence>
<feature type="transmembrane region" description="Helical" evidence="11">
    <location>
        <begin position="256"/>
        <end position="274"/>
    </location>
</feature>
<dbReference type="PROSITE" id="PS50262">
    <property type="entry name" value="G_PROTEIN_RECEP_F1_2"/>
    <property type="match status" value="1"/>
</dbReference>
<dbReference type="CDD" id="cd00637">
    <property type="entry name" value="7tm_classA_rhodopsin-like"/>
    <property type="match status" value="1"/>
</dbReference>
<keyword evidence="4 11" id="KW-1133">Transmembrane helix</keyword>
<dbReference type="InterPro" id="IPR017452">
    <property type="entry name" value="GPCR_Rhodpsn_7TM"/>
</dbReference>
<comment type="subcellular location">
    <subcellularLocation>
        <location evidence="1">Cell membrane</location>
        <topology evidence="1">Multi-pass membrane protein</topology>
    </subcellularLocation>
</comment>
<feature type="transmembrane region" description="Helical" evidence="11">
    <location>
        <begin position="153"/>
        <end position="178"/>
    </location>
</feature>
<evidence type="ECO:0000256" key="1">
    <source>
        <dbReference type="ARBA" id="ARBA00004651"/>
    </source>
</evidence>
<protein>
    <submittedName>
        <fullName evidence="14">Adenosine receptor A3-like</fullName>
    </submittedName>
</protein>
<name>A0A9U8E7T0_BIOGL</name>
<organism evidence="13 14">
    <name type="scientific">Biomphalaria glabrata</name>
    <name type="common">Bloodfluke planorb</name>
    <name type="synonym">Freshwater snail</name>
    <dbReference type="NCBI Taxonomy" id="6526"/>
    <lineage>
        <taxon>Eukaryota</taxon>
        <taxon>Metazoa</taxon>
        <taxon>Spiralia</taxon>
        <taxon>Lophotrochozoa</taxon>
        <taxon>Mollusca</taxon>
        <taxon>Gastropoda</taxon>
        <taxon>Heterobranchia</taxon>
        <taxon>Euthyneura</taxon>
        <taxon>Panpulmonata</taxon>
        <taxon>Hygrophila</taxon>
        <taxon>Lymnaeoidea</taxon>
        <taxon>Planorbidae</taxon>
        <taxon>Biomphalaria</taxon>
    </lineage>
</organism>
<keyword evidence="2" id="KW-1003">Cell membrane</keyword>